<dbReference type="Proteomes" id="UP001592528">
    <property type="component" value="Unassembled WGS sequence"/>
</dbReference>
<comment type="caution">
    <text evidence="1">The sequence shown here is derived from an EMBL/GenBank/DDBJ whole genome shotgun (WGS) entry which is preliminary data.</text>
</comment>
<gene>
    <name evidence="1" type="ORF">ACEZDJ_19545</name>
</gene>
<sequence length="106" mass="11995">MAQISRVWFDTDLSHDDLVLRIAWVPQLTSNYGGSGLPSSMIGLQVRVLPVSPTERAATREILRRVALPQLDAWAAQALCADETWRLMRHHRCWYVADGQLTHQDG</sequence>
<dbReference type="EMBL" id="JBHEZZ010000010">
    <property type="protein sequence ID" value="MFC1403488.1"/>
    <property type="molecule type" value="Genomic_DNA"/>
</dbReference>
<protein>
    <submittedName>
        <fullName evidence="1">Uncharacterized protein</fullName>
    </submittedName>
</protein>
<keyword evidence="2" id="KW-1185">Reference proteome</keyword>
<evidence type="ECO:0000313" key="2">
    <source>
        <dbReference type="Proteomes" id="UP001592528"/>
    </source>
</evidence>
<organism evidence="1 2">
    <name type="scientific">Streptacidiphilus cavernicola</name>
    <dbReference type="NCBI Taxonomy" id="3342716"/>
    <lineage>
        <taxon>Bacteria</taxon>
        <taxon>Bacillati</taxon>
        <taxon>Actinomycetota</taxon>
        <taxon>Actinomycetes</taxon>
        <taxon>Kitasatosporales</taxon>
        <taxon>Streptomycetaceae</taxon>
        <taxon>Streptacidiphilus</taxon>
    </lineage>
</organism>
<proteinExistence type="predicted"/>
<evidence type="ECO:0000313" key="1">
    <source>
        <dbReference type="EMBL" id="MFC1403488.1"/>
    </source>
</evidence>
<accession>A0ABV6UPT8</accession>
<reference evidence="1 2" key="1">
    <citation type="submission" date="2024-09" db="EMBL/GenBank/DDBJ databases">
        <authorList>
            <person name="Lee S.D."/>
        </authorList>
    </citation>
    <scope>NUCLEOTIDE SEQUENCE [LARGE SCALE GENOMIC DNA]</scope>
    <source>
        <strain evidence="1 2">N1-5</strain>
    </source>
</reference>
<dbReference type="RefSeq" id="WP_051725407.1">
    <property type="nucleotide sequence ID" value="NZ_JBHEZZ010000010.1"/>
</dbReference>
<name>A0ABV6UPT8_9ACTN</name>